<dbReference type="SMART" id="SM00384">
    <property type="entry name" value="AT_hook"/>
    <property type="match status" value="4"/>
</dbReference>
<protein>
    <submittedName>
        <fullName evidence="2">Uncharacterized protein</fullName>
    </submittedName>
</protein>
<dbReference type="GO" id="GO:0003677">
    <property type="term" value="F:DNA binding"/>
    <property type="evidence" value="ECO:0007669"/>
    <property type="project" value="InterPro"/>
</dbReference>
<dbReference type="GeneTree" id="ENSGT00390000018900"/>
<feature type="compositionally biased region" description="Basic residues" evidence="1">
    <location>
        <begin position="471"/>
        <end position="487"/>
    </location>
</feature>
<proteinExistence type="predicted"/>
<dbReference type="InterPro" id="IPR017956">
    <property type="entry name" value="AT_hook_DNA-bd_motif"/>
</dbReference>
<evidence type="ECO:0000313" key="2">
    <source>
        <dbReference type="Ensembl" id="ENSSPUP00000015189.1"/>
    </source>
</evidence>
<name>A0A8D0H7C8_SPHPU</name>
<dbReference type="PANTHER" id="PTHR21583">
    <property type="entry name" value="ELYS PROTEIN"/>
    <property type="match status" value="1"/>
</dbReference>
<dbReference type="Proteomes" id="UP000694392">
    <property type="component" value="Unplaced"/>
</dbReference>
<reference evidence="2" key="2">
    <citation type="submission" date="2025-09" db="UniProtKB">
        <authorList>
            <consortium name="Ensembl"/>
        </authorList>
    </citation>
    <scope>IDENTIFICATION</scope>
</reference>
<feature type="region of interest" description="Disordered" evidence="1">
    <location>
        <begin position="471"/>
        <end position="549"/>
    </location>
</feature>
<keyword evidence="3" id="KW-1185">Reference proteome</keyword>
<evidence type="ECO:0000313" key="3">
    <source>
        <dbReference type="Proteomes" id="UP000694392"/>
    </source>
</evidence>
<organism evidence="2 3">
    <name type="scientific">Sphenodon punctatus</name>
    <name type="common">Tuatara</name>
    <name type="synonym">Hatteria punctata</name>
    <dbReference type="NCBI Taxonomy" id="8508"/>
    <lineage>
        <taxon>Eukaryota</taxon>
        <taxon>Metazoa</taxon>
        <taxon>Chordata</taxon>
        <taxon>Craniata</taxon>
        <taxon>Vertebrata</taxon>
        <taxon>Euteleostomi</taxon>
        <taxon>Lepidosauria</taxon>
        <taxon>Sphenodontia</taxon>
        <taxon>Sphenodontidae</taxon>
        <taxon>Sphenodon</taxon>
    </lineage>
</organism>
<feature type="compositionally biased region" description="Polar residues" evidence="1">
    <location>
        <begin position="85"/>
        <end position="95"/>
    </location>
</feature>
<reference evidence="2" key="1">
    <citation type="submission" date="2025-08" db="UniProtKB">
        <authorList>
            <consortium name="Ensembl"/>
        </authorList>
    </citation>
    <scope>IDENTIFICATION</scope>
</reference>
<dbReference type="PANTHER" id="PTHR21583:SF8">
    <property type="entry name" value="PROTEIN ELYS"/>
    <property type="match status" value="1"/>
</dbReference>
<evidence type="ECO:0000256" key="1">
    <source>
        <dbReference type="SAM" id="MobiDB-lite"/>
    </source>
</evidence>
<feature type="region of interest" description="Disordered" evidence="1">
    <location>
        <begin position="320"/>
        <end position="343"/>
    </location>
</feature>
<dbReference type="Ensembl" id="ENSSPUT00000016203.1">
    <property type="protein sequence ID" value="ENSSPUP00000015189.1"/>
    <property type="gene ID" value="ENSSPUG00000011744.1"/>
</dbReference>
<feature type="compositionally biased region" description="Polar residues" evidence="1">
    <location>
        <begin position="177"/>
        <end position="197"/>
    </location>
</feature>
<accession>A0A8D0H7C8</accession>
<feature type="region of interest" description="Disordered" evidence="1">
    <location>
        <begin position="1"/>
        <end position="206"/>
    </location>
</feature>
<dbReference type="AlphaFoldDB" id="A0A8D0H7C8"/>
<sequence length="549" mass="61359">MSLIPATPRRGSRRTRESNSETLENASPPGQELQVAATPRRGLRKTKATTPEFSEQADEGAAAVEETVKLPSTSKRTTRGAKSSVGDQESSQFVTDQKGKMTVSPRSTKKWKNIASRPVENVSCDQAWEHNEQQLPVPARRGRPRKNSTLEVISDKETETEEQLMPVPTRRGRPRKNSMSEVRSNQELQPRQQQQSVPARRGRPRKNVMLEVSEASGLDSSQLLHQTELTLPVNTRKNAKRGTYLPAATESVLIQGERSPHEGEKMLNTPRRSARVIPAKAERTHTGESILEKTVVQSTEALATARSLKKRLTGIQNRKSQLPLVTEESTEEEDLPHGTDSKEGLQTADINYLRLGVRDITLADHGIRITRTRSSKKSVQQNLSVEENESFFFSPPLTKLSKKLKGEKAMHPVQFKDLDADLSSQFVFSPPVLRSTRKHVSSISRIVKELELPIKEEEDTMSIKSLEKQKVRRGRPAKLKTKKKSKVAGKEGSWSPPPVEIKFISPLGSPVDGAKSKPKESAETSGKTLRKNKKRLSNFPKTVVRRKML</sequence>
<dbReference type="InterPro" id="IPR052620">
    <property type="entry name" value="ELYS/MEL-28_NucAsmblyFactor"/>
</dbReference>